<dbReference type="GO" id="GO:0001940">
    <property type="term" value="C:male pronucleus"/>
    <property type="evidence" value="ECO:0007669"/>
    <property type="project" value="TreeGrafter"/>
</dbReference>
<sequence length="207" mass="22835">MCLFFQNDNPGPGSYGLICSADVQTPSFSKKGRVPQSRIPAPNAYNLQRSLTGKRGCNVEASRVFRLSVAMQRDIPKHRTAPNQYDVCTRQNFSSVVGTSPFLSQTQRESFYPNNNVPSSCHYEVNNIIQRGSEAVVTPFESKTQRIFALVDHGVPGPGAYSPHQTPAQVKRTILPRRRYLAISAPPLKTEGIPRNSQTDMCPGPGN</sequence>
<evidence type="ECO:0000313" key="2">
    <source>
        <dbReference type="Ensembl" id="ENSMMOP00000017908.1"/>
    </source>
</evidence>
<dbReference type="GO" id="GO:0003682">
    <property type="term" value="F:chromatin binding"/>
    <property type="evidence" value="ECO:0007669"/>
    <property type="project" value="TreeGrafter"/>
</dbReference>
<evidence type="ECO:0000313" key="3">
    <source>
        <dbReference type="Proteomes" id="UP000261620"/>
    </source>
</evidence>
<dbReference type="Proteomes" id="UP000261620">
    <property type="component" value="Unplaced"/>
</dbReference>
<dbReference type="GO" id="GO:0042585">
    <property type="term" value="C:germinal vesicle"/>
    <property type="evidence" value="ECO:0007669"/>
    <property type="project" value="TreeGrafter"/>
</dbReference>
<reference evidence="2" key="2">
    <citation type="submission" date="2025-09" db="UniProtKB">
        <authorList>
            <consortium name="Ensembl"/>
        </authorList>
    </citation>
    <scope>IDENTIFICATION</scope>
</reference>
<dbReference type="GO" id="GO:0001939">
    <property type="term" value="C:female pronucleus"/>
    <property type="evidence" value="ECO:0007669"/>
    <property type="project" value="TreeGrafter"/>
</dbReference>
<dbReference type="GO" id="GO:0044727">
    <property type="term" value="P:epigenetic programing of male pronucleus"/>
    <property type="evidence" value="ECO:0007669"/>
    <property type="project" value="TreeGrafter"/>
</dbReference>
<accession>A0A3Q3WRS9</accession>
<feature type="region of interest" description="Disordered" evidence="1">
    <location>
        <begin position="188"/>
        <end position="207"/>
    </location>
</feature>
<dbReference type="Ensembl" id="ENSMMOT00000018199.1">
    <property type="protein sequence ID" value="ENSMMOP00000017908.1"/>
    <property type="gene ID" value="ENSMMOG00000013588.1"/>
</dbReference>
<name>A0A3Q3WRS9_MOLML</name>
<evidence type="ECO:0000256" key="1">
    <source>
        <dbReference type="SAM" id="MobiDB-lite"/>
    </source>
</evidence>
<dbReference type="PANTHER" id="PTHR35678">
    <property type="entry name" value="PROTEIN STPG4"/>
    <property type="match status" value="1"/>
</dbReference>
<protein>
    <submittedName>
        <fullName evidence="2">Uncharacterized protein</fullName>
    </submittedName>
</protein>
<dbReference type="AlphaFoldDB" id="A0A3Q3WRS9"/>
<keyword evidence="3" id="KW-1185">Reference proteome</keyword>
<proteinExistence type="predicted"/>
<reference evidence="2" key="1">
    <citation type="submission" date="2025-08" db="UniProtKB">
        <authorList>
            <consortium name="Ensembl"/>
        </authorList>
    </citation>
    <scope>IDENTIFICATION</scope>
</reference>
<dbReference type="PANTHER" id="PTHR35678:SF1">
    <property type="entry name" value="PROTEIN STPG4"/>
    <property type="match status" value="1"/>
</dbReference>
<dbReference type="GO" id="GO:0042393">
    <property type="term" value="F:histone binding"/>
    <property type="evidence" value="ECO:0007669"/>
    <property type="project" value="TreeGrafter"/>
</dbReference>
<organism evidence="2 3">
    <name type="scientific">Mola mola</name>
    <name type="common">Ocean sunfish</name>
    <name type="synonym">Tetraodon mola</name>
    <dbReference type="NCBI Taxonomy" id="94237"/>
    <lineage>
        <taxon>Eukaryota</taxon>
        <taxon>Metazoa</taxon>
        <taxon>Chordata</taxon>
        <taxon>Craniata</taxon>
        <taxon>Vertebrata</taxon>
        <taxon>Euteleostomi</taxon>
        <taxon>Actinopterygii</taxon>
        <taxon>Neopterygii</taxon>
        <taxon>Teleostei</taxon>
        <taxon>Neoteleostei</taxon>
        <taxon>Acanthomorphata</taxon>
        <taxon>Eupercaria</taxon>
        <taxon>Tetraodontiformes</taxon>
        <taxon>Molidae</taxon>
        <taxon>Mola</taxon>
    </lineage>
</organism>